<protein>
    <submittedName>
        <fullName evidence="1">Uncharacterized protein</fullName>
    </submittedName>
</protein>
<dbReference type="AlphaFoldDB" id="A0A382K4F4"/>
<accession>A0A382K4F4</accession>
<name>A0A382K4F4_9ZZZZ</name>
<dbReference type="EMBL" id="UINC01078562">
    <property type="protein sequence ID" value="SVC19754.1"/>
    <property type="molecule type" value="Genomic_DNA"/>
</dbReference>
<evidence type="ECO:0000313" key="1">
    <source>
        <dbReference type="EMBL" id="SVC19754.1"/>
    </source>
</evidence>
<reference evidence="1" key="1">
    <citation type="submission" date="2018-05" db="EMBL/GenBank/DDBJ databases">
        <authorList>
            <person name="Lanie J.A."/>
            <person name="Ng W.-L."/>
            <person name="Kazmierczak K.M."/>
            <person name="Andrzejewski T.M."/>
            <person name="Davidsen T.M."/>
            <person name="Wayne K.J."/>
            <person name="Tettelin H."/>
            <person name="Glass J.I."/>
            <person name="Rusch D."/>
            <person name="Podicherti R."/>
            <person name="Tsui H.-C.T."/>
            <person name="Winkler M.E."/>
        </authorList>
    </citation>
    <scope>NUCLEOTIDE SEQUENCE</scope>
</reference>
<gene>
    <name evidence="1" type="ORF">METZ01_LOCUS272608</name>
</gene>
<organism evidence="1">
    <name type="scientific">marine metagenome</name>
    <dbReference type="NCBI Taxonomy" id="408172"/>
    <lineage>
        <taxon>unclassified sequences</taxon>
        <taxon>metagenomes</taxon>
        <taxon>ecological metagenomes</taxon>
    </lineage>
</organism>
<sequence>MKKILKKSLLGFVLIIFFFNLLAISNAHSAVGAISKIIAKIGKVFSKTSKGVGSGIKGTDSGLDEITKRLMKNPEELKIIERVGIEKHTEHFDNLNSFSIRRLFKKHGVDNVDNLADLNDLVNKDISEIESNYAVFKYIVWAWRGRVFRNSEYFNKPTFDNRTLLTCETNESIFYFSIIMEDKIRRAFLTDNIALVENYKVLKPQELIVTKDIDTLKIIATKPQVNKSFPNHYFVFYQNQGFVHEKHIHGTENPNVVFLRAEQNLNQLNSKCYKVKKYELNLKKLDNIKNE</sequence>
<proteinExistence type="predicted"/>